<dbReference type="SUPFAM" id="SSF109854">
    <property type="entry name" value="DinB/YfiT-like putative metalloenzymes"/>
    <property type="match status" value="1"/>
</dbReference>
<dbReference type="OrthoDB" id="154776at2"/>
<keyword evidence="3" id="KW-1185">Reference proteome</keyword>
<accession>A0A0N8GPU7</accession>
<protein>
    <recommendedName>
        <fullName evidence="1">DinB-like domain-containing protein</fullName>
    </recommendedName>
</protein>
<name>A0A0N8GPU7_9CHLR</name>
<dbReference type="EMBL" id="LGKP01000032">
    <property type="protein sequence ID" value="KPL81890.1"/>
    <property type="molecule type" value="Genomic_DNA"/>
</dbReference>
<reference evidence="2 3" key="1">
    <citation type="submission" date="2015-07" db="EMBL/GenBank/DDBJ databases">
        <title>Whole genome sequence of Herpetosiphon geysericola DSM 7119.</title>
        <authorList>
            <person name="Hemp J."/>
            <person name="Ward L.M."/>
            <person name="Pace L.A."/>
            <person name="Fischer W.W."/>
        </authorList>
    </citation>
    <scope>NUCLEOTIDE SEQUENCE [LARGE SCALE GENOMIC DNA]</scope>
    <source>
        <strain evidence="2 3">DSM 7119</strain>
    </source>
</reference>
<dbReference type="InterPro" id="IPR024775">
    <property type="entry name" value="DinB-like"/>
</dbReference>
<proteinExistence type="predicted"/>
<comment type="caution">
    <text evidence="2">The sequence shown here is derived from an EMBL/GenBank/DDBJ whole genome shotgun (WGS) entry which is preliminary data.</text>
</comment>
<organism evidence="2 3">
    <name type="scientific">Herpetosiphon geysericola</name>
    <dbReference type="NCBI Taxonomy" id="70996"/>
    <lineage>
        <taxon>Bacteria</taxon>
        <taxon>Bacillati</taxon>
        <taxon>Chloroflexota</taxon>
        <taxon>Chloroflexia</taxon>
        <taxon>Herpetosiphonales</taxon>
        <taxon>Herpetosiphonaceae</taxon>
        <taxon>Herpetosiphon</taxon>
    </lineage>
</organism>
<dbReference type="Pfam" id="PF12867">
    <property type="entry name" value="DinB_2"/>
    <property type="match status" value="1"/>
</dbReference>
<evidence type="ECO:0000313" key="3">
    <source>
        <dbReference type="Proteomes" id="UP000050277"/>
    </source>
</evidence>
<dbReference type="Gene3D" id="1.20.120.450">
    <property type="entry name" value="dinb family like domain"/>
    <property type="match status" value="1"/>
</dbReference>
<dbReference type="RefSeq" id="WP_054536233.1">
    <property type="nucleotide sequence ID" value="NZ_LGKP01000032.1"/>
</dbReference>
<dbReference type="AlphaFoldDB" id="A0A0N8GPU7"/>
<evidence type="ECO:0000313" key="2">
    <source>
        <dbReference type="EMBL" id="KPL81890.1"/>
    </source>
</evidence>
<dbReference type="STRING" id="70996.SE18_19990"/>
<sequence length="189" mass="21190">MIDFGPLKDGTQTLGELGASLSKQDLWDATDEMIGDLLSLLTDAVDADIVFVPSDPKANDPGASEEERDMAWTFGHLICHITAGNEEAALTALAMASGILPNERLRYEMPWQDLQTVEQARQRLEESRRMCLSMLDAWPDQPHLEISQVIYEGWGPLNAHGRYFLGLKHTNDHVEQFHETMRQAKAARS</sequence>
<feature type="domain" description="DinB-like" evidence="1">
    <location>
        <begin position="30"/>
        <end position="176"/>
    </location>
</feature>
<dbReference type="Proteomes" id="UP000050277">
    <property type="component" value="Unassembled WGS sequence"/>
</dbReference>
<dbReference type="InterPro" id="IPR034660">
    <property type="entry name" value="DinB/YfiT-like"/>
</dbReference>
<gene>
    <name evidence="2" type="ORF">SE18_19990</name>
</gene>
<evidence type="ECO:0000259" key="1">
    <source>
        <dbReference type="Pfam" id="PF12867"/>
    </source>
</evidence>